<evidence type="ECO:0000256" key="2">
    <source>
        <dbReference type="ARBA" id="ARBA00022517"/>
    </source>
</evidence>
<dbReference type="InterPro" id="IPR012337">
    <property type="entry name" value="RNaseH-like_sf"/>
</dbReference>
<dbReference type="PANTHER" id="PTHR33317:SF4">
    <property type="entry name" value="POLYNUCLEOTIDYL TRANSFERASE, RIBONUCLEASE H-LIKE SUPERFAMILY PROTEIN"/>
    <property type="match status" value="1"/>
</dbReference>
<dbReference type="GO" id="GO:0005829">
    <property type="term" value="C:cytosol"/>
    <property type="evidence" value="ECO:0007669"/>
    <property type="project" value="TreeGrafter"/>
</dbReference>
<evidence type="ECO:0000256" key="4">
    <source>
        <dbReference type="ARBA" id="ARBA00022801"/>
    </source>
</evidence>
<name>A0A7C4QUJ7_9PLAN</name>
<dbReference type="EC" id="3.1.-.-" evidence="5"/>
<dbReference type="EMBL" id="DSVQ01000012">
    <property type="protein sequence ID" value="HGT38770.1"/>
    <property type="molecule type" value="Genomic_DNA"/>
</dbReference>
<dbReference type="InterPro" id="IPR037027">
    <property type="entry name" value="YqgF/RNaseH-like_dom_sf"/>
</dbReference>
<keyword evidence="2 5" id="KW-0690">Ribosome biogenesis</keyword>
<comment type="caution">
    <text evidence="7">The sequence shown here is derived from an EMBL/GenBank/DDBJ whole genome shotgun (WGS) entry which is preliminary data.</text>
</comment>
<accession>A0A7C4QUJ7</accession>
<feature type="domain" description="YqgF/RNase H-like" evidence="6">
    <location>
        <begin position="17"/>
        <end position="117"/>
    </location>
</feature>
<dbReference type="GO" id="GO:0000967">
    <property type="term" value="P:rRNA 5'-end processing"/>
    <property type="evidence" value="ECO:0007669"/>
    <property type="project" value="UniProtKB-UniRule"/>
</dbReference>
<gene>
    <name evidence="7" type="primary">ruvX</name>
    <name evidence="7" type="ORF">ENS64_05840</name>
</gene>
<reference evidence="7" key="1">
    <citation type="journal article" date="2020" name="mSystems">
        <title>Genome- and Community-Level Interaction Insights into Carbon Utilization and Element Cycling Functions of Hydrothermarchaeota in Hydrothermal Sediment.</title>
        <authorList>
            <person name="Zhou Z."/>
            <person name="Liu Y."/>
            <person name="Xu W."/>
            <person name="Pan J."/>
            <person name="Luo Z.H."/>
            <person name="Li M."/>
        </authorList>
    </citation>
    <scope>NUCLEOTIDE SEQUENCE [LARGE SCALE GENOMIC DNA]</scope>
    <source>
        <strain evidence="7">SpSt-508</strain>
    </source>
</reference>
<keyword evidence="3 5" id="KW-0540">Nuclease</keyword>
<dbReference type="InterPro" id="IPR006641">
    <property type="entry name" value="YqgF/RNaseH-like_dom"/>
</dbReference>
<protein>
    <recommendedName>
        <fullName evidence="5">Putative pre-16S rRNA nuclease</fullName>
        <ecNumber evidence="5">3.1.-.-</ecNumber>
    </recommendedName>
</protein>
<evidence type="ECO:0000256" key="5">
    <source>
        <dbReference type="HAMAP-Rule" id="MF_00651"/>
    </source>
</evidence>
<dbReference type="InterPro" id="IPR005227">
    <property type="entry name" value="YqgF"/>
</dbReference>
<evidence type="ECO:0000256" key="3">
    <source>
        <dbReference type="ARBA" id="ARBA00022722"/>
    </source>
</evidence>
<dbReference type="GO" id="GO:0016788">
    <property type="term" value="F:hydrolase activity, acting on ester bonds"/>
    <property type="evidence" value="ECO:0007669"/>
    <property type="project" value="UniProtKB-UniRule"/>
</dbReference>
<keyword evidence="1 5" id="KW-0963">Cytoplasm</keyword>
<dbReference type="GO" id="GO:0004518">
    <property type="term" value="F:nuclease activity"/>
    <property type="evidence" value="ECO:0007669"/>
    <property type="project" value="UniProtKB-KW"/>
</dbReference>
<keyword evidence="4 5" id="KW-0378">Hydrolase</keyword>
<proteinExistence type="inferred from homology"/>
<evidence type="ECO:0000256" key="1">
    <source>
        <dbReference type="ARBA" id="ARBA00022490"/>
    </source>
</evidence>
<sequence length="154" mass="16791">MPASHSGAGFEEMPLQGVLLGIDHGVQRIGVAVTDAAQTLAMPLETIVVRTPALTSARIQQLVRDYRAVGLVIGLPLHMSGEEGVQAARVREFGEWLRRETGLPVAYWDERLSTSAAEALLWSRGESPRKQSGRLDGLAAQVLLEGYLRHRRAV</sequence>
<dbReference type="CDD" id="cd16964">
    <property type="entry name" value="YqgF"/>
    <property type="match status" value="1"/>
</dbReference>
<dbReference type="PANTHER" id="PTHR33317">
    <property type="entry name" value="POLYNUCLEOTIDYL TRANSFERASE, RIBONUCLEASE H-LIKE SUPERFAMILY PROTEIN"/>
    <property type="match status" value="1"/>
</dbReference>
<dbReference type="NCBIfam" id="TIGR00250">
    <property type="entry name" value="RNAse_H_YqgF"/>
    <property type="match status" value="1"/>
</dbReference>
<evidence type="ECO:0000313" key="7">
    <source>
        <dbReference type="EMBL" id="HGT38770.1"/>
    </source>
</evidence>
<dbReference type="HAMAP" id="MF_00651">
    <property type="entry name" value="Nuclease_YqgF"/>
    <property type="match status" value="1"/>
</dbReference>
<dbReference type="SUPFAM" id="SSF53098">
    <property type="entry name" value="Ribonuclease H-like"/>
    <property type="match status" value="1"/>
</dbReference>
<comment type="similarity">
    <text evidence="5">Belongs to the YqgF HJR family.</text>
</comment>
<comment type="subcellular location">
    <subcellularLocation>
        <location evidence="5">Cytoplasm</location>
    </subcellularLocation>
</comment>
<dbReference type="Pfam" id="PF03652">
    <property type="entry name" value="RuvX"/>
    <property type="match status" value="1"/>
</dbReference>
<evidence type="ECO:0000259" key="6">
    <source>
        <dbReference type="SMART" id="SM00732"/>
    </source>
</evidence>
<dbReference type="Gene3D" id="3.30.420.140">
    <property type="entry name" value="YqgF/RNase H-like domain"/>
    <property type="match status" value="1"/>
</dbReference>
<dbReference type="SMART" id="SM00732">
    <property type="entry name" value="YqgFc"/>
    <property type="match status" value="1"/>
</dbReference>
<organism evidence="7">
    <name type="scientific">Schlesneria paludicola</name>
    <dbReference type="NCBI Taxonomy" id="360056"/>
    <lineage>
        <taxon>Bacteria</taxon>
        <taxon>Pseudomonadati</taxon>
        <taxon>Planctomycetota</taxon>
        <taxon>Planctomycetia</taxon>
        <taxon>Planctomycetales</taxon>
        <taxon>Planctomycetaceae</taxon>
        <taxon>Schlesneria</taxon>
    </lineage>
</organism>
<dbReference type="AlphaFoldDB" id="A0A7C4QUJ7"/>
<comment type="function">
    <text evidence="5">Could be a nuclease involved in processing of the 5'-end of pre-16S rRNA.</text>
</comment>